<protein>
    <submittedName>
        <fullName evidence="1">Uncharacterized LabA/DUF88 family protein</fullName>
    </submittedName>
</protein>
<evidence type="ECO:0000313" key="1">
    <source>
        <dbReference type="EMBL" id="MDR6713545.1"/>
    </source>
</evidence>
<gene>
    <name evidence="1" type="ORF">J2W83_003157</name>
</gene>
<accession>A0ACC6K573</accession>
<comment type="caution">
    <text evidence="1">The sequence shown here is derived from an EMBL/GenBank/DDBJ whole genome shotgun (WGS) entry which is preliminary data.</text>
</comment>
<evidence type="ECO:0000313" key="2">
    <source>
        <dbReference type="Proteomes" id="UP001259587"/>
    </source>
</evidence>
<organism evidence="1 2">
    <name type="scientific">Pseudomonas hunanensis</name>
    <dbReference type="NCBI Taxonomy" id="1247546"/>
    <lineage>
        <taxon>Bacteria</taxon>
        <taxon>Pseudomonadati</taxon>
        <taxon>Pseudomonadota</taxon>
        <taxon>Gammaproteobacteria</taxon>
        <taxon>Pseudomonadales</taxon>
        <taxon>Pseudomonadaceae</taxon>
        <taxon>Pseudomonas</taxon>
    </lineage>
</organism>
<sequence length="232" mass="26344">MKTLRTACFIDGYNVFYGLVAGTRYKWLDLPALLAHILHVEQPQSQVSSISFFTSGVKPALASRGSESKEAQDSYLRALIARDVAVFHGRHQLEPRCAPRFINKQTPPCRRDQVAIWKLEEKETDVHIAISMYRLAARQASLQADARIQQIVLVSADTDMTPALKALREDFPELRLGVVLPHREGMKRTPPGSLKNYAHWMRHVVTTEELATHQLPDRVPTRKRPAVKPGYW</sequence>
<proteinExistence type="predicted"/>
<keyword evidence="2" id="KW-1185">Reference proteome</keyword>
<dbReference type="EMBL" id="JAVDTH010000018">
    <property type="protein sequence ID" value="MDR6713545.1"/>
    <property type="molecule type" value="Genomic_DNA"/>
</dbReference>
<reference evidence="1" key="1">
    <citation type="submission" date="2023-07" db="EMBL/GenBank/DDBJ databases">
        <title>Sorghum-associated microbial communities from plants grown in Nebraska, USA.</title>
        <authorList>
            <person name="Schachtman D."/>
        </authorList>
    </citation>
    <scope>NUCLEOTIDE SEQUENCE</scope>
    <source>
        <strain evidence="1">BE56</strain>
    </source>
</reference>
<dbReference type="Proteomes" id="UP001259587">
    <property type="component" value="Unassembled WGS sequence"/>
</dbReference>
<name>A0ACC6K573_9PSED</name>